<keyword evidence="2" id="KW-0031">Aminopeptidase</keyword>
<dbReference type="EC" id="3.4.11.6" evidence="2"/>
<dbReference type="PANTHER" id="PTHR12147:SF26">
    <property type="entry name" value="PEPTIDASE M28 DOMAIN-CONTAINING PROTEIN"/>
    <property type="match status" value="1"/>
</dbReference>
<dbReference type="GO" id="GO:0008235">
    <property type="term" value="F:metalloexopeptidase activity"/>
    <property type="evidence" value="ECO:0007669"/>
    <property type="project" value="InterPro"/>
</dbReference>
<dbReference type="InterPro" id="IPR045175">
    <property type="entry name" value="M28_fam"/>
</dbReference>
<comment type="caution">
    <text evidence="2">The sequence shown here is derived from an EMBL/GenBank/DDBJ whole genome shotgun (WGS) entry which is preliminary data.</text>
</comment>
<dbReference type="PANTHER" id="PTHR12147">
    <property type="entry name" value="METALLOPEPTIDASE M28 FAMILY MEMBER"/>
    <property type="match status" value="1"/>
</dbReference>
<dbReference type="GO" id="GO:0004177">
    <property type="term" value="F:aminopeptidase activity"/>
    <property type="evidence" value="ECO:0007669"/>
    <property type="project" value="UniProtKB-KW"/>
</dbReference>
<evidence type="ECO:0000259" key="1">
    <source>
        <dbReference type="Pfam" id="PF04389"/>
    </source>
</evidence>
<dbReference type="InterPro" id="IPR007484">
    <property type="entry name" value="Peptidase_M28"/>
</dbReference>
<organism evidence="2 3">
    <name type="scientific">Deinococcus budaensis</name>
    <dbReference type="NCBI Taxonomy" id="1665626"/>
    <lineage>
        <taxon>Bacteria</taxon>
        <taxon>Thermotogati</taxon>
        <taxon>Deinococcota</taxon>
        <taxon>Deinococci</taxon>
        <taxon>Deinococcales</taxon>
        <taxon>Deinococcaceae</taxon>
        <taxon>Deinococcus</taxon>
    </lineage>
</organism>
<gene>
    <name evidence="2" type="ORF">HNQ09_002922</name>
</gene>
<dbReference type="RefSeq" id="WP_184030676.1">
    <property type="nucleotide sequence ID" value="NZ_JACHFN010000012.1"/>
</dbReference>
<protein>
    <submittedName>
        <fullName evidence="2">Aminopeptidase YwaD</fullName>
        <ecNumber evidence="2">3.4.11.10</ecNumber>
        <ecNumber evidence="2">3.4.11.6</ecNumber>
    </submittedName>
</protein>
<keyword evidence="2" id="KW-0645">Protease</keyword>
<dbReference type="EMBL" id="JACHFN010000012">
    <property type="protein sequence ID" value="MBB5235465.1"/>
    <property type="molecule type" value="Genomic_DNA"/>
</dbReference>
<reference evidence="2 3" key="1">
    <citation type="submission" date="2020-08" db="EMBL/GenBank/DDBJ databases">
        <title>Genomic Encyclopedia of Type Strains, Phase IV (KMG-IV): sequencing the most valuable type-strain genomes for metagenomic binning, comparative biology and taxonomic classification.</title>
        <authorList>
            <person name="Goeker M."/>
        </authorList>
    </citation>
    <scope>NUCLEOTIDE SEQUENCE [LARGE SCALE GENOMIC DNA]</scope>
    <source>
        <strain evidence="2 3">DSM 101791</strain>
    </source>
</reference>
<dbReference type="Pfam" id="PF04389">
    <property type="entry name" value="Peptidase_M28"/>
    <property type="match status" value="1"/>
</dbReference>
<name>A0A7W8GH05_9DEIO</name>
<sequence>MRARRPLPTRPAPPASRLALFAALALGLGGGAWYGLSRPQNPPVQAAAQARTVAGDWEALRAFGPRPVGEEGHERAVDWLAGQFRALGYRVNEQPVTVERPFDRGGTLRIGALSVPAAALYGSRGGEQAGRLVRLPAGATAERMEALGLRAQLALTTCRDWEDTEWSELVGRALRAGALGLVLVQDCEVPQLQRVPATPLPLVSVSAADGARVLARAGQPAELSSQVEVREVTGRNLIAARVEAAPQIVFGAHLDSVNGSPGANDNASGVLAVLDAARGAAGTELAGRAWFVLFDAEENGLHGSRAFVDAHRFALRQTRAMLNFDMVGVSAEALGVAAHAELRPLARAVRPGVRVFEDDPPGRETFGRNSGVTGSSDHVPFMAWGVRTAFIHRGLDDGYHAPSDRTLSPALVQEASRFGTRLAEAALAAPWTPDEPCEGFRSEGC</sequence>
<keyword evidence="2" id="KW-0378">Hydrolase</keyword>
<dbReference type="SUPFAM" id="SSF53187">
    <property type="entry name" value="Zn-dependent exopeptidases"/>
    <property type="match status" value="1"/>
</dbReference>
<evidence type="ECO:0000313" key="3">
    <source>
        <dbReference type="Proteomes" id="UP000525389"/>
    </source>
</evidence>
<accession>A0A7W8GH05</accession>
<evidence type="ECO:0000313" key="2">
    <source>
        <dbReference type="EMBL" id="MBB5235465.1"/>
    </source>
</evidence>
<dbReference type="AlphaFoldDB" id="A0A7W8GH05"/>
<keyword evidence="3" id="KW-1185">Reference proteome</keyword>
<dbReference type="Gene3D" id="3.40.630.10">
    <property type="entry name" value="Zn peptidases"/>
    <property type="match status" value="1"/>
</dbReference>
<feature type="domain" description="Peptidase M28" evidence="1">
    <location>
        <begin position="238"/>
        <end position="406"/>
    </location>
</feature>
<dbReference type="GO" id="GO:0006508">
    <property type="term" value="P:proteolysis"/>
    <property type="evidence" value="ECO:0007669"/>
    <property type="project" value="InterPro"/>
</dbReference>
<dbReference type="Proteomes" id="UP000525389">
    <property type="component" value="Unassembled WGS sequence"/>
</dbReference>
<dbReference type="EC" id="3.4.11.10" evidence="2"/>
<proteinExistence type="predicted"/>
<dbReference type="Gene3D" id="3.50.30.30">
    <property type="match status" value="1"/>
</dbReference>